<comment type="caution">
    <text evidence="12">The sequence shown here is derived from an EMBL/GenBank/DDBJ whole genome shotgun (WGS) entry which is preliminary data.</text>
</comment>
<dbReference type="NCBIfam" id="TIGR00589">
    <property type="entry name" value="ogt"/>
    <property type="match status" value="1"/>
</dbReference>
<accession>A0A0R1R6U5</accession>
<evidence type="ECO:0000256" key="3">
    <source>
        <dbReference type="ARBA" id="ARBA00022490"/>
    </source>
</evidence>
<comment type="catalytic activity">
    <reaction evidence="1 9">
        <text>a 4-O-methyl-thymidine in DNA + L-cysteinyl-[protein] = a thymidine in DNA + S-methyl-L-cysteinyl-[protein]</text>
        <dbReference type="Rhea" id="RHEA:53428"/>
        <dbReference type="Rhea" id="RHEA-COMP:10131"/>
        <dbReference type="Rhea" id="RHEA-COMP:10132"/>
        <dbReference type="Rhea" id="RHEA-COMP:13555"/>
        <dbReference type="Rhea" id="RHEA-COMP:13556"/>
        <dbReference type="ChEBI" id="CHEBI:29950"/>
        <dbReference type="ChEBI" id="CHEBI:82612"/>
        <dbReference type="ChEBI" id="CHEBI:137386"/>
        <dbReference type="ChEBI" id="CHEBI:137387"/>
        <dbReference type="EC" id="2.1.1.63"/>
    </reaction>
</comment>
<dbReference type="HAMAP" id="MF_00772">
    <property type="entry name" value="OGT"/>
    <property type="match status" value="1"/>
</dbReference>
<protein>
    <recommendedName>
        <fullName evidence="9">Methylated-DNA--protein-cysteine methyltransferase</fullName>
        <ecNumber evidence="9">2.1.1.63</ecNumber>
    </recommendedName>
    <alternativeName>
        <fullName evidence="9">6-O-methylguanine-DNA methyltransferase</fullName>
        <shortName evidence="9">MGMT</shortName>
    </alternativeName>
    <alternativeName>
        <fullName evidence="9">O-6-methylguanine-DNA-alkyltransferase</fullName>
    </alternativeName>
</protein>
<dbReference type="PROSITE" id="PS00374">
    <property type="entry name" value="MGMT"/>
    <property type="match status" value="1"/>
</dbReference>
<dbReference type="CDD" id="cd06445">
    <property type="entry name" value="ATase"/>
    <property type="match status" value="1"/>
</dbReference>
<keyword evidence="5 9" id="KW-0808">Transferase</keyword>
<dbReference type="AlphaFoldDB" id="A0A0R1R6U5"/>
<evidence type="ECO:0000256" key="7">
    <source>
        <dbReference type="ARBA" id="ARBA00023204"/>
    </source>
</evidence>
<feature type="domain" description="Methylated-DNA-[protein]-cysteine S-methyltransferase DNA binding" evidence="10">
    <location>
        <begin position="81"/>
        <end position="160"/>
    </location>
</feature>
<keyword evidence="3 9" id="KW-0963">Cytoplasm</keyword>
<dbReference type="InterPro" id="IPR014048">
    <property type="entry name" value="MethylDNA_cys_MeTrfase_DNA-bd"/>
</dbReference>
<feature type="active site" description="Nucleophile; methyl group acceptor" evidence="9">
    <location>
        <position position="131"/>
    </location>
</feature>
<dbReference type="GO" id="GO:0005737">
    <property type="term" value="C:cytoplasm"/>
    <property type="evidence" value="ECO:0007669"/>
    <property type="project" value="UniProtKB-SubCell"/>
</dbReference>
<evidence type="ECO:0000256" key="2">
    <source>
        <dbReference type="ARBA" id="ARBA00008711"/>
    </source>
</evidence>
<dbReference type="PANTHER" id="PTHR10815:SF5">
    <property type="entry name" value="METHYLATED-DNA--PROTEIN-CYSTEINE METHYLTRANSFERASE"/>
    <property type="match status" value="1"/>
</dbReference>
<dbReference type="Proteomes" id="UP000051835">
    <property type="component" value="Unassembled WGS sequence"/>
</dbReference>
<dbReference type="InterPro" id="IPR023546">
    <property type="entry name" value="MGMT"/>
</dbReference>
<evidence type="ECO:0000256" key="1">
    <source>
        <dbReference type="ARBA" id="ARBA00001286"/>
    </source>
</evidence>
<comment type="miscellaneous">
    <text evidence="9">This enzyme catalyzes only one turnover and therefore is not strictly catalytic. According to one definition, an enzyme is a biocatalyst that acts repeatedly and over many reaction cycles.</text>
</comment>
<evidence type="ECO:0000259" key="10">
    <source>
        <dbReference type="Pfam" id="PF01035"/>
    </source>
</evidence>
<dbReference type="InterPro" id="IPR036631">
    <property type="entry name" value="MGMT_N_sf"/>
</dbReference>
<comment type="subcellular location">
    <subcellularLocation>
        <location evidence="9">Cytoplasm</location>
    </subcellularLocation>
</comment>
<dbReference type="SUPFAM" id="SSF53155">
    <property type="entry name" value="Methylated DNA-protein cysteine methyltransferase domain"/>
    <property type="match status" value="1"/>
</dbReference>
<reference evidence="12 13" key="1">
    <citation type="journal article" date="2015" name="Genome Announc.">
        <title>Expanding the biotechnology potential of lactobacilli through comparative genomics of 213 strains and associated genera.</title>
        <authorList>
            <person name="Sun Z."/>
            <person name="Harris H.M."/>
            <person name="McCann A."/>
            <person name="Guo C."/>
            <person name="Argimon S."/>
            <person name="Zhang W."/>
            <person name="Yang X."/>
            <person name="Jeffery I.B."/>
            <person name="Cooney J.C."/>
            <person name="Kagawa T.F."/>
            <person name="Liu W."/>
            <person name="Song Y."/>
            <person name="Salvetti E."/>
            <person name="Wrobel A."/>
            <person name="Rasinkangas P."/>
            <person name="Parkhill J."/>
            <person name="Rea M.C."/>
            <person name="O'Sullivan O."/>
            <person name="Ritari J."/>
            <person name="Douillard F.P."/>
            <person name="Paul Ross R."/>
            <person name="Yang R."/>
            <person name="Briner A.E."/>
            <person name="Felis G.E."/>
            <person name="de Vos W.M."/>
            <person name="Barrangou R."/>
            <person name="Klaenhammer T.R."/>
            <person name="Caufield P.W."/>
            <person name="Cui Y."/>
            <person name="Zhang H."/>
            <person name="O'Toole P.W."/>
        </authorList>
    </citation>
    <scope>NUCLEOTIDE SEQUENCE [LARGE SCALE GENOMIC DNA]</scope>
    <source>
        <strain evidence="12 13">DSM 15429</strain>
    </source>
</reference>
<dbReference type="InterPro" id="IPR036388">
    <property type="entry name" value="WH-like_DNA-bd_sf"/>
</dbReference>
<comment type="similarity">
    <text evidence="2 9">Belongs to the MGMT family.</text>
</comment>
<dbReference type="PATRIC" id="fig|1423805.4.peg.1240"/>
<keyword evidence="7 9" id="KW-0234">DNA repair</keyword>
<dbReference type="PANTHER" id="PTHR10815">
    <property type="entry name" value="METHYLATED-DNA--PROTEIN-CYSTEINE METHYLTRANSFERASE"/>
    <property type="match status" value="1"/>
</dbReference>
<dbReference type="Gene3D" id="3.30.160.70">
    <property type="entry name" value="Methylated DNA-protein cysteine methyltransferase domain"/>
    <property type="match status" value="1"/>
</dbReference>
<evidence type="ECO:0000313" key="13">
    <source>
        <dbReference type="Proteomes" id="UP000051835"/>
    </source>
</evidence>
<dbReference type="GO" id="GO:0003908">
    <property type="term" value="F:methylated-DNA-[protein]-cysteine S-methyltransferase activity"/>
    <property type="evidence" value="ECO:0007669"/>
    <property type="project" value="UniProtKB-UniRule"/>
</dbReference>
<evidence type="ECO:0000256" key="5">
    <source>
        <dbReference type="ARBA" id="ARBA00022679"/>
    </source>
</evidence>
<dbReference type="Pfam" id="PF01035">
    <property type="entry name" value="DNA_binding_1"/>
    <property type="match status" value="1"/>
</dbReference>
<dbReference type="InterPro" id="IPR036217">
    <property type="entry name" value="MethylDNA_cys_MeTrfase_DNAb"/>
</dbReference>
<comment type="catalytic activity">
    <reaction evidence="8 9">
        <text>a 6-O-methyl-2'-deoxyguanosine in DNA + L-cysteinyl-[protein] = S-methyl-L-cysteinyl-[protein] + a 2'-deoxyguanosine in DNA</text>
        <dbReference type="Rhea" id="RHEA:24000"/>
        <dbReference type="Rhea" id="RHEA-COMP:10131"/>
        <dbReference type="Rhea" id="RHEA-COMP:10132"/>
        <dbReference type="Rhea" id="RHEA-COMP:11367"/>
        <dbReference type="Rhea" id="RHEA-COMP:11368"/>
        <dbReference type="ChEBI" id="CHEBI:29950"/>
        <dbReference type="ChEBI" id="CHEBI:82612"/>
        <dbReference type="ChEBI" id="CHEBI:85445"/>
        <dbReference type="ChEBI" id="CHEBI:85448"/>
        <dbReference type="EC" id="2.1.1.63"/>
    </reaction>
</comment>
<dbReference type="InterPro" id="IPR001497">
    <property type="entry name" value="MethylDNA_cys_MeTrfase_AS"/>
</dbReference>
<keyword evidence="4 9" id="KW-0489">Methyltransferase</keyword>
<dbReference type="RefSeq" id="WP_056963903.1">
    <property type="nucleotide sequence ID" value="NZ_AZFC01000015.1"/>
</dbReference>
<gene>
    <name evidence="12" type="ORF">FD37_GL001207</name>
</gene>
<dbReference type="EMBL" id="AZFC01000015">
    <property type="protein sequence ID" value="KRL48744.1"/>
    <property type="molecule type" value="Genomic_DNA"/>
</dbReference>
<dbReference type="FunFam" id="1.10.10.10:FF:000214">
    <property type="entry name" value="Methylated-DNA--protein-cysteine methyltransferase"/>
    <property type="match status" value="1"/>
</dbReference>
<comment type="function">
    <text evidence="9">Involved in the cellular defense against the biological effects of O6-methylguanine (O6-MeG) and O4-methylthymine (O4-MeT) in DNA. Repairs the methylated nucleobase in DNA by stoichiometrically transferring the methyl group to a cysteine residue in the enzyme. This is a suicide reaction: the enzyme is irreversibly inactivated.</text>
</comment>
<organism evidence="12 13">
    <name type="scientific">Levilactobacillus spicheri DSM 15429</name>
    <dbReference type="NCBI Taxonomy" id="1423805"/>
    <lineage>
        <taxon>Bacteria</taxon>
        <taxon>Bacillati</taxon>
        <taxon>Bacillota</taxon>
        <taxon>Bacilli</taxon>
        <taxon>Lactobacillales</taxon>
        <taxon>Lactobacillaceae</taxon>
        <taxon>Levilactobacillus</taxon>
    </lineage>
</organism>
<evidence type="ECO:0000259" key="11">
    <source>
        <dbReference type="Pfam" id="PF02870"/>
    </source>
</evidence>
<dbReference type="EC" id="2.1.1.63" evidence="9"/>
<dbReference type="Gene3D" id="1.10.10.10">
    <property type="entry name" value="Winged helix-like DNA-binding domain superfamily/Winged helix DNA-binding domain"/>
    <property type="match status" value="1"/>
</dbReference>
<dbReference type="Pfam" id="PF02870">
    <property type="entry name" value="Methyltransf_1N"/>
    <property type="match status" value="1"/>
</dbReference>
<dbReference type="SUPFAM" id="SSF46767">
    <property type="entry name" value="Methylated DNA-protein cysteine methyltransferase, C-terminal domain"/>
    <property type="match status" value="1"/>
</dbReference>
<proteinExistence type="inferred from homology"/>
<evidence type="ECO:0000256" key="6">
    <source>
        <dbReference type="ARBA" id="ARBA00022763"/>
    </source>
</evidence>
<name>A0A0R1R6U5_9LACO</name>
<evidence type="ECO:0000256" key="9">
    <source>
        <dbReference type="HAMAP-Rule" id="MF_00772"/>
    </source>
</evidence>
<dbReference type="GO" id="GO:0032259">
    <property type="term" value="P:methylation"/>
    <property type="evidence" value="ECO:0007669"/>
    <property type="project" value="UniProtKB-KW"/>
</dbReference>
<evidence type="ECO:0000313" key="12">
    <source>
        <dbReference type="EMBL" id="KRL48744.1"/>
    </source>
</evidence>
<evidence type="ECO:0000256" key="8">
    <source>
        <dbReference type="ARBA" id="ARBA00049348"/>
    </source>
</evidence>
<sequence length="172" mass="18336">MFYRTTTPSPLGPITLLSDEQALRGLWFADQHYFGAGYDLNQAADQATPVLTTAKRWLTAYFAGQQPTSDDLPLAPAVTTFRQRVLRVIASVPYGQTITYQAIAERLGQPSAVRAVGGAVGHNPLSIVIPCHRVVGSDGSLTGYAGGLDRKIALLTLEGADPQALATGKLRV</sequence>
<evidence type="ECO:0000256" key="4">
    <source>
        <dbReference type="ARBA" id="ARBA00022603"/>
    </source>
</evidence>
<keyword evidence="6 9" id="KW-0227">DNA damage</keyword>
<dbReference type="GO" id="GO:0006307">
    <property type="term" value="P:DNA alkylation repair"/>
    <property type="evidence" value="ECO:0007669"/>
    <property type="project" value="UniProtKB-UniRule"/>
</dbReference>
<dbReference type="InterPro" id="IPR008332">
    <property type="entry name" value="MethylG_MeTrfase_N"/>
</dbReference>
<feature type="domain" description="Methylguanine DNA methyltransferase ribonuclease-like" evidence="11">
    <location>
        <begin position="3"/>
        <end position="75"/>
    </location>
</feature>